<comment type="caution">
    <text evidence="3">The sequence shown here is derived from an EMBL/GenBank/DDBJ whole genome shotgun (WGS) entry which is preliminary data.</text>
</comment>
<dbReference type="PANTHER" id="PTHR31283">
    <property type="entry name" value="EKC/KEOPS COMPLEX SUBUNIT PCC1 FAMILY MEMBER"/>
    <property type="match status" value="1"/>
</dbReference>
<dbReference type="Pfam" id="PF09341">
    <property type="entry name" value="Pcc1"/>
    <property type="match status" value="1"/>
</dbReference>
<feature type="compositionally biased region" description="Polar residues" evidence="2">
    <location>
        <begin position="47"/>
        <end position="63"/>
    </location>
</feature>
<protein>
    <recommendedName>
        <fullName evidence="5">Pcc1-domain-containing protein</fullName>
    </recommendedName>
</protein>
<evidence type="ECO:0000256" key="2">
    <source>
        <dbReference type="SAM" id="MobiDB-lite"/>
    </source>
</evidence>
<evidence type="ECO:0000313" key="3">
    <source>
        <dbReference type="EMBL" id="TKA74757.1"/>
    </source>
</evidence>
<keyword evidence="4" id="KW-1185">Reference proteome</keyword>
<reference evidence="3 4" key="1">
    <citation type="submission" date="2017-03" db="EMBL/GenBank/DDBJ databases">
        <title>Genomes of endolithic fungi from Antarctica.</title>
        <authorList>
            <person name="Coleine C."/>
            <person name="Masonjones S."/>
            <person name="Stajich J.E."/>
        </authorList>
    </citation>
    <scope>NUCLEOTIDE SEQUENCE [LARGE SCALE GENOMIC DNA]</scope>
    <source>
        <strain evidence="3 4">CCFEE 5187</strain>
    </source>
</reference>
<dbReference type="OrthoDB" id="10025739at2759"/>
<comment type="similarity">
    <text evidence="1">Belongs to the CTAG/PCC1 family.</text>
</comment>
<evidence type="ECO:0000256" key="1">
    <source>
        <dbReference type="ARBA" id="ARBA00007073"/>
    </source>
</evidence>
<dbReference type="InterPro" id="IPR015419">
    <property type="entry name" value="CTAG/Pcc1"/>
</dbReference>
<evidence type="ECO:0000313" key="4">
    <source>
        <dbReference type="Proteomes" id="UP000308768"/>
    </source>
</evidence>
<name>A0A4U0XFC1_9PEZI</name>
<evidence type="ECO:0008006" key="5">
    <source>
        <dbReference type="Google" id="ProtNLM"/>
    </source>
</evidence>
<accession>A0A4U0XFC1</accession>
<dbReference type="AlphaFoldDB" id="A0A4U0XFC1"/>
<sequence length="141" mass="15185">MLTPSTEPDFPCSLTISLPLPTHRLANAALRALSVDQELSPLGRRSFSLTSPNMQTPTATKTQPIDADDQTTQTILRTEYKATTNRMLRVAVNGFFESVGVVLQCMEELDVDVLHEKGLERLEGAQGIEQGLTGSTAGVAG</sequence>
<dbReference type="GO" id="GO:0000408">
    <property type="term" value="C:EKC/KEOPS complex"/>
    <property type="evidence" value="ECO:0007669"/>
    <property type="project" value="TreeGrafter"/>
</dbReference>
<dbReference type="FunFam" id="3.30.310.50:FF:000011">
    <property type="entry name" value="Transcription factor Pcc1"/>
    <property type="match status" value="1"/>
</dbReference>
<dbReference type="GO" id="GO:0070525">
    <property type="term" value="P:tRNA threonylcarbamoyladenosine metabolic process"/>
    <property type="evidence" value="ECO:0007669"/>
    <property type="project" value="TreeGrafter"/>
</dbReference>
<proteinExistence type="inferred from homology"/>
<dbReference type="Gene3D" id="3.30.310.50">
    <property type="entry name" value="Alpha-D-phosphohexomutase, C-terminal domain"/>
    <property type="match status" value="1"/>
</dbReference>
<dbReference type="PANTHER" id="PTHR31283:SF5">
    <property type="entry name" value="EKC_KEOPS COMPLEX SUBUNIT LAGE3"/>
    <property type="match status" value="1"/>
</dbReference>
<dbReference type="Proteomes" id="UP000308768">
    <property type="component" value="Unassembled WGS sequence"/>
</dbReference>
<gene>
    <name evidence="3" type="ORF">B0A49_02260</name>
</gene>
<feature type="region of interest" description="Disordered" evidence="2">
    <location>
        <begin position="44"/>
        <end position="65"/>
    </location>
</feature>
<organism evidence="3 4">
    <name type="scientific">Cryomyces minteri</name>
    <dbReference type="NCBI Taxonomy" id="331657"/>
    <lineage>
        <taxon>Eukaryota</taxon>
        <taxon>Fungi</taxon>
        <taxon>Dikarya</taxon>
        <taxon>Ascomycota</taxon>
        <taxon>Pezizomycotina</taxon>
        <taxon>Dothideomycetes</taxon>
        <taxon>Dothideomycetes incertae sedis</taxon>
        <taxon>Cryomyces</taxon>
    </lineage>
</organism>
<dbReference type="EMBL" id="NAJN01000336">
    <property type="protein sequence ID" value="TKA74757.1"/>
    <property type="molecule type" value="Genomic_DNA"/>
</dbReference>